<keyword evidence="3" id="KW-1185">Reference proteome</keyword>
<keyword evidence="1" id="KW-0812">Transmembrane</keyword>
<feature type="transmembrane region" description="Helical" evidence="1">
    <location>
        <begin position="226"/>
        <end position="247"/>
    </location>
</feature>
<organism evidence="2 3">
    <name type="scientific">Microthlaspi erraticum</name>
    <dbReference type="NCBI Taxonomy" id="1685480"/>
    <lineage>
        <taxon>Eukaryota</taxon>
        <taxon>Viridiplantae</taxon>
        <taxon>Streptophyta</taxon>
        <taxon>Embryophyta</taxon>
        <taxon>Tracheophyta</taxon>
        <taxon>Spermatophyta</taxon>
        <taxon>Magnoliopsida</taxon>
        <taxon>eudicotyledons</taxon>
        <taxon>Gunneridae</taxon>
        <taxon>Pentapetalae</taxon>
        <taxon>rosids</taxon>
        <taxon>malvids</taxon>
        <taxon>Brassicales</taxon>
        <taxon>Brassicaceae</taxon>
        <taxon>Coluteocarpeae</taxon>
        <taxon>Microthlaspi</taxon>
    </lineage>
</organism>
<dbReference type="PANTHER" id="PTHR33390:SF1">
    <property type="entry name" value="STRESS UP-REGULATED NOD 19 PROTEIN"/>
    <property type="match status" value="1"/>
</dbReference>
<sequence length="261" mass="28890">MVSKHSCHRHERRCGQIRMHGVQCPVRSGFDNGEKTRTLFLKYTVRWVDWDSSVIPIKAYILDVTDSWERKEGSTGDSQEHDCHVEYDVKPCKTNGYGCVDVKKKSLMMPFDGYIVYGVAHQHSGGLGASLSREDGEGICTSIPKYGNGDEPGNEAGYIVGMTSCYPENPVKVSYGETLTLEFNHSNAVGHTGVMGLFHFFVTQQLPQPEISLPAHHLAQAKSVSLLAFLAVTVVVTVVVLTAAMVYRRQNQEDGYQSLST</sequence>
<keyword evidence="1" id="KW-1133">Transmembrane helix</keyword>
<proteinExistence type="predicted"/>
<dbReference type="Pfam" id="PF07712">
    <property type="entry name" value="SURNod19"/>
    <property type="match status" value="1"/>
</dbReference>
<dbReference type="PANTHER" id="PTHR33390">
    <property type="entry name" value="STRESS UP-REGULATED NOD 19 PROTEIN"/>
    <property type="match status" value="1"/>
</dbReference>
<reference evidence="2" key="1">
    <citation type="submission" date="2020-01" db="EMBL/GenBank/DDBJ databases">
        <authorList>
            <person name="Mishra B."/>
        </authorList>
    </citation>
    <scope>NUCLEOTIDE SEQUENCE [LARGE SCALE GENOMIC DNA]</scope>
</reference>
<gene>
    <name evidence="2" type="ORF">MERR_LOCUS30189</name>
</gene>
<accession>A0A6D2K459</accession>
<protein>
    <submittedName>
        <fullName evidence="2">Uncharacterized protein</fullName>
    </submittedName>
</protein>
<evidence type="ECO:0000256" key="1">
    <source>
        <dbReference type="SAM" id="Phobius"/>
    </source>
</evidence>
<dbReference type="AlphaFoldDB" id="A0A6D2K459"/>
<comment type="caution">
    <text evidence="2">The sequence shown here is derived from an EMBL/GenBank/DDBJ whole genome shotgun (WGS) entry which is preliminary data.</text>
</comment>
<dbReference type="EMBL" id="CACVBM020001274">
    <property type="protein sequence ID" value="CAA7042954.1"/>
    <property type="molecule type" value="Genomic_DNA"/>
</dbReference>
<name>A0A6D2K459_9BRAS</name>
<dbReference type="InterPro" id="IPR011692">
    <property type="entry name" value="Stress_up-reg_Nod19"/>
</dbReference>
<keyword evidence="1" id="KW-0472">Membrane</keyword>
<dbReference type="Proteomes" id="UP000467841">
    <property type="component" value="Unassembled WGS sequence"/>
</dbReference>
<evidence type="ECO:0000313" key="2">
    <source>
        <dbReference type="EMBL" id="CAA7042954.1"/>
    </source>
</evidence>
<evidence type="ECO:0000313" key="3">
    <source>
        <dbReference type="Proteomes" id="UP000467841"/>
    </source>
</evidence>
<dbReference type="OrthoDB" id="1412409at2759"/>